<proteinExistence type="predicted"/>
<dbReference type="Proteomes" id="UP000230392">
    <property type="component" value="Unassembled WGS sequence"/>
</dbReference>
<accession>A0A2G9YAZ7</accession>
<evidence type="ECO:0000256" key="1">
    <source>
        <dbReference type="SAM" id="Phobius"/>
    </source>
</evidence>
<evidence type="ECO:0000313" key="2">
    <source>
        <dbReference type="EMBL" id="PIP15721.1"/>
    </source>
</evidence>
<evidence type="ECO:0000313" key="3">
    <source>
        <dbReference type="Proteomes" id="UP000230392"/>
    </source>
</evidence>
<sequence length="71" mass="8068">MFKPYIIARNTFQEALRLRSYQIILVFALLLLGCSQLFSFLTPEEQLKMIKDVSLSGIEVFGVLLAILTAM</sequence>
<evidence type="ECO:0008006" key="4">
    <source>
        <dbReference type="Google" id="ProtNLM"/>
    </source>
</evidence>
<dbReference type="PROSITE" id="PS51257">
    <property type="entry name" value="PROKAR_LIPOPROTEIN"/>
    <property type="match status" value="1"/>
</dbReference>
<comment type="caution">
    <text evidence="2">The sequence shown here is derived from an EMBL/GenBank/DDBJ whole genome shotgun (WGS) entry which is preliminary data.</text>
</comment>
<keyword evidence="1" id="KW-0812">Transmembrane</keyword>
<dbReference type="EMBL" id="PCRF01000251">
    <property type="protein sequence ID" value="PIP15721.1"/>
    <property type="molecule type" value="Genomic_DNA"/>
</dbReference>
<organism evidence="2 3">
    <name type="scientific">bacterium (Candidatus Ratteibacteria) CG23_combo_of_CG06-09_8_20_14_all_48_7</name>
    <dbReference type="NCBI Taxonomy" id="2014292"/>
    <lineage>
        <taxon>Bacteria</taxon>
        <taxon>Candidatus Ratteibacteria</taxon>
    </lineage>
</organism>
<reference evidence="2 3" key="1">
    <citation type="submission" date="2017-09" db="EMBL/GenBank/DDBJ databases">
        <title>Depth-based differentiation of microbial function through sediment-hosted aquifers and enrichment of novel symbionts in the deep terrestrial subsurface.</title>
        <authorList>
            <person name="Probst A.J."/>
            <person name="Ladd B."/>
            <person name="Jarett J.K."/>
            <person name="Geller-Mcgrath D.E."/>
            <person name="Sieber C.M."/>
            <person name="Emerson J.B."/>
            <person name="Anantharaman K."/>
            <person name="Thomas B.C."/>
            <person name="Malmstrom R."/>
            <person name="Stieglmeier M."/>
            <person name="Klingl A."/>
            <person name="Woyke T."/>
            <person name="Ryan C.M."/>
            <person name="Banfield J.F."/>
        </authorList>
    </citation>
    <scope>NUCLEOTIDE SEQUENCE [LARGE SCALE GENOMIC DNA]</scope>
    <source>
        <strain evidence="2">CG23_combo_of_CG06-09_8_20_14_all_48_7</strain>
    </source>
</reference>
<gene>
    <name evidence="2" type="ORF">COX46_05170</name>
</gene>
<keyword evidence="1" id="KW-0472">Membrane</keyword>
<feature type="transmembrane region" description="Helical" evidence="1">
    <location>
        <begin position="21"/>
        <end position="41"/>
    </location>
</feature>
<feature type="transmembrane region" description="Helical" evidence="1">
    <location>
        <begin position="53"/>
        <end position="70"/>
    </location>
</feature>
<name>A0A2G9YAZ7_9BACT</name>
<protein>
    <recommendedName>
        <fullName evidence="4">ABC transporter permease</fullName>
    </recommendedName>
</protein>
<dbReference type="AlphaFoldDB" id="A0A2G9YAZ7"/>
<keyword evidence="1" id="KW-1133">Transmembrane helix</keyword>
<feature type="non-terminal residue" evidence="2">
    <location>
        <position position="71"/>
    </location>
</feature>